<dbReference type="Gene3D" id="3.40.50.1000">
    <property type="entry name" value="HAD superfamily/HAD-like"/>
    <property type="match status" value="1"/>
</dbReference>
<evidence type="ECO:0000256" key="2">
    <source>
        <dbReference type="ARBA" id="ARBA00022475"/>
    </source>
</evidence>
<dbReference type="AlphaFoldDB" id="A0A7L5BWW2"/>
<dbReference type="InterPro" id="IPR044878">
    <property type="entry name" value="UbiA_sf"/>
</dbReference>
<dbReference type="PANTHER" id="PTHR11048:SF5">
    <property type="entry name" value="DECAPRENYL-PHOSPHATE PHOSPHORIBOSYLTRANSFERASE"/>
    <property type="match status" value="1"/>
</dbReference>
<dbReference type="InterPro" id="IPR039653">
    <property type="entry name" value="Prenyltransferase"/>
</dbReference>
<feature type="transmembrane region" description="Helical" evidence="6">
    <location>
        <begin position="227"/>
        <end position="251"/>
    </location>
</feature>
<dbReference type="CDD" id="cd13963">
    <property type="entry name" value="PT_UbiA_2"/>
    <property type="match status" value="1"/>
</dbReference>
<dbReference type="GO" id="GO:0005886">
    <property type="term" value="C:plasma membrane"/>
    <property type="evidence" value="ECO:0007669"/>
    <property type="project" value="TreeGrafter"/>
</dbReference>
<name>A0A7L5BWW2_9RHOB</name>
<keyword evidence="8" id="KW-1185">Reference proteome</keyword>
<keyword evidence="2" id="KW-1003">Cell membrane</keyword>
<dbReference type="RefSeq" id="WP_165093749.1">
    <property type="nucleotide sequence ID" value="NZ_CP049056.1"/>
</dbReference>
<dbReference type="GO" id="GO:0016765">
    <property type="term" value="F:transferase activity, transferring alkyl or aryl (other than methyl) groups"/>
    <property type="evidence" value="ECO:0007669"/>
    <property type="project" value="InterPro"/>
</dbReference>
<evidence type="ECO:0000256" key="5">
    <source>
        <dbReference type="ARBA" id="ARBA00023136"/>
    </source>
</evidence>
<keyword evidence="3 6" id="KW-0812">Transmembrane</keyword>
<feature type="transmembrane region" description="Helical" evidence="6">
    <location>
        <begin position="395"/>
        <end position="417"/>
    </location>
</feature>
<proteinExistence type="predicted"/>
<dbReference type="EMBL" id="CP049056">
    <property type="protein sequence ID" value="QIE54079.1"/>
    <property type="molecule type" value="Genomic_DNA"/>
</dbReference>
<evidence type="ECO:0000313" key="7">
    <source>
        <dbReference type="EMBL" id="QIE54079.1"/>
    </source>
</evidence>
<feature type="transmembrane region" description="Helical" evidence="6">
    <location>
        <begin position="300"/>
        <end position="317"/>
    </location>
</feature>
<organism evidence="7 8">
    <name type="scientific">Pikeienuella piscinae</name>
    <dbReference type="NCBI Taxonomy" id="2748098"/>
    <lineage>
        <taxon>Bacteria</taxon>
        <taxon>Pseudomonadati</taxon>
        <taxon>Pseudomonadota</taxon>
        <taxon>Alphaproteobacteria</taxon>
        <taxon>Rhodobacterales</taxon>
        <taxon>Paracoccaceae</taxon>
        <taxon>Pikeienuella</taxon>
    </lineage>
</organism>
<dbReference type="KEGG" id="hdh:G5B40_00645"/>
<keyword evidence="4 6" id="KW-1133">Transmembrane helix</keyword>
<feature type="transmembrane region" description="Helical" evidence="6">
    <location>
        <begin position="272"/>
        <end position="294"/>
    </location>
</feature>
<evidence type="ECO:0000256" key="3">
    <source>
        <dbReference type="ARBA" id="ARBA00022692"/>
    </source>
</evidence>
<dbReference type="Gene3D" id="1.10.357.140">
    <property type="entry name" value="UbiA prenyltransferase"/>
    <property type="match status" value="1"/>
</dbReference>
<sequence length="484" mass="52421">MTETTVPSSSPADTPLVVDLDGTLIRTDLLYESFWRTAAAEPRAAGAAIVELRHGRAALKQRLRTATDLDPARLPYDEEVLEILRAARHDGATVVLCTASDQGYADAIAAHLGLFDEVHGSDGERNLKGEEKARFLVQRYGAGGYDYIGDSAADLPVWRSARRAIAVGLDRRSRGKVATAGGEIRHLERTPAGPAVYLKAMRPHQWLKNMLVFLPPIAAHDFTPATWFAALAAFVSFSLVASSVYLLNDLLDLQADRAHPRKRERPLASGRLPLSRGTMAAALLLLAGIVVAFLPGRWEFLAAMFAYYVLTTAYSLALKRRLVIDICTLAGLYTLRIIAGAAATGIPLSEWLLGFSVFFFLSLAAVKRQAELVDTIASGREGAAGRAYRGDDLPIVSTMAIAAGYGSVLLLALYLNSPVVRTLYAQPLLLWGVLPVLLYWVSRMAMRAHRGQMDDDPIVFAVRDRVSRLCGGVVGALVLAGSLL</sequence>
<comment type="subcellular location">
    <subcellularLocation>
        <location evidence="1">Membrane</location>
        <topology evidence="1">Multi-pass membrane protein</topology>
    </subcellularLocation>
</comment>
<reference evidence="7 8" key="1">
    <citation type="submission" date="2020-02" db="EMBL/GenBank/DDBJ databases">
        <title>complete genome sequence of Rhodobacteraceae bacterium.</title>
        <authorList>
            <person name="Park J."/>
            <person name="Kim Y.-S."/>
            <person name="Kim K.-H."/>
        </authorList>
    </citation>
    <scope>NUCLEOTIDE SEQUENCE [LARGE SCALE GENOMIC DNA]</scope>
    <source>
        <strain evidence="7 8">RR4-56</strain>
    </source>
</reference>
<dbReference type="CDD" id="cd07519">
    <property type="entry name" value="HAD_PTase"/>
    <property type="match status" value="1"/>
</dbReference>
<dbReference type="GO" id="GO:0009247">
    <property type="term" value="P:glycolipid biosynthetic process"/>
    <property type="evidence" value="ECO:0007669"/>
    <property type="project" value="TreeGrafter"/>
</dbReference>
<dbReference type="InterPro" id="IPR023214">
    <property type="entry name" value="HAD_sf"/>
</dbReference>
<feature type="transmembrane region" description="Helical" evidence="6">
    <location>
        <begin position="322"/>
        <end position="342"/>
    </location>
</feature>
<dbReference type="PANTHER" id="PTHR11048">
    <property type="entry name" value="PRENYLTRANSFERASES"/>
    <property type="match status" value="1"/>
</dbReference>
<dbReference type="Pfam" id="PF01040">
    <property type="entry name" value="UbiA"/>
    <property type="match status" value="1"/>
</dbReference>
<evidence type="ECO:0000256" key="1">
    <source>
        <dbReference type="ARBA" id="ARBA00004141"/>
    </source>
</evidence>
<keyword evidence="5 6" id="KW-0472">Membrane</keyword>
<dbReference type="Proteomes" id="UP000503336">
    <property type="component" value="Chromosome"/>
</dbReference>
<feature type="transmembrane region" description="Helical" evidence="6">
    <location>
        <begin position="423"/>
        <end position="441"/>
    </location>
</feature>
<evidence type="ECO:0000256" key="6">
    <source>
        <dbReference type="SAM" id="Phobius"/>
    </source>
</evidence>
<keyword evidence="7" id="KW-0808">Transferase</keyword>
<dbReference type="Pfam" id="PF12710">
    <property type="entry name" value="HAD"/>
    <property type="match status" value="1"/>
</dbReference>
<feature type="transmembrane region" description="Helical" evidence="6">
    <location>
        <begin position="348"/>
        <end position="366"/>
    </location>
</feature>
<protein>
    <submittedName>
        <fullName evidence="7">UbiA family prenyltransferase</fullName>
    </submittedName>
</protein>
<accession>A0A7L5BWW2</accession>
<dbReference type="NCBIfam" id="NF006088">
    <property type="entry name" value="PRK08238.1"/>
    <property type="match status" value="1"/>
</dbReference>
<gene>
    <name evidence="7" type="ORF">G5B40_00645</name>
</gene>
<dbReference type="InterPro" id="IPR000537">
    <property type="entry name" value="UbiA_prenyltransferase"/>
</dbReference>
<dbReference type="SUPFAM" id="SSF56784">
    <property type="entry name" value="HAD-like"/>
    <property type="match status" value="1"/>
</dbReference>
<evidence type="ECO:0000256" key="4">
    <source>
        <dbReference type="ARBA" id="ARBA00022989"/>
    </source>
</evidence>
<dbReference type="InterPro" id="IPR036412">
    <property type="entry name" value="HAD-like_sf"/>
</dbReference>
<evidence type="ECO:0000313" key="8">
    <source>
        <dbReference type="Proteomes" id="UP000503336"/>
    </source>
</evidence>